<proteinExistence type="predicted"/>
<keyword evidence="2" id="KW-1185">Reference proteome</keyword>
<reference evidence="1 2" key="1">
    <citation type="journal article" date="2022" name="bioRxiv">
        <title>The genome of the oomycete Peronosclerospora sorghi, a cosmopolitan pathogen of maize and sorghum, is inflated with dispersed pseudogenes.</title>
        <authorList>
            <person name="Fletcher K."/>
            <person name="Martin F."/>
            <person name="Isakeit T."/>
            <person name="Cavanaugh K."/>
            <person name="Magill C."/>
            <person name="Michelmore R."/>
        </authorList>
    </citation>
    <scope>NUCLEOTIDE SEQUENCE [LARGE SCALE GENOMIC DNA]</scope>
    <source>
        <strain evidence="1">P6</strain>
    </source>
</reference>
<comment type="caution">
    <text evidence="1">The sequence shown here is derived from an EMBL/GenBank/DDBJ whole genome shotgun (WGS) entry which is preliminary data.</text>
</comment>
<dbReference type="EMBL" id="CM047587">
    <property type="protein sequence ID" value="KAI9907511.1"/>
    <property type="molecule type" value="Genomic_DNA"/>
</dbReference>
<organism evidence="1 2">
    <name type="scientific">Peronosclerospora sorghi</name>
    <dbReference type="NCBI Taxonomy" id="230839"/>
    <lineage>
        <taxon>Eukaryota</taxon>
        <taxon>Sar</taxon>
        <taxon>Stramenopiles</taxon>
        <taxon>Oomycota</taxon>
        <taxon>Peronosporomycetes</taxon>
        <taxon>Peronosporales</taxon>
        <taxon>Peronosporaceae</taxon>
        <taxon>Peronosclerospora</taxon>
    </lineage>
</organism>
<gene>
    <name evidence="1" type="ORF">PsorP6_003505</name>
</gene>
<name>A0ACC0VN46_9STRA</name>
<sequence>MATALTPRYLTPSHANAKLESPQETIFVGKMDPISNATPIESLTAKTWNYVPGLTANLSTGKYESDGGEHGRIARVLWRASQHVLQASKSRSHAFPKSPLAEDSSRLGVAIASILSFGDRLDLTKHVYSSFAADVAALYHRLVFGKKMALE</sequence>
<dbReference type="Proteomes" id="UP001163321">
    <property type="component" value="Chromosome 8"/>
</dbReference>
<evidence type="ECO:0000313" key="2">
    <source>
        <dbReference type="Proteomes" id="UP001163321"/>
    </source>
</evidence>
<protein>
    <submittedName>
        <fullName evidence="1">Uncharacterized protein</fullName>
    </submittedName>
</protein>
<evidence type="ECO:0000313" key="1">
    <source>
        <dbReference type="EMBL" id="KAI9907511.1"/>
    </source>
</evidence>
<accession>A0ACC0VN46</accession>